<dbReference type="GO" id="GO:0022857">
    <property type="term" value="F:transmembrane transporter activity"/>
    <property type="evidence" value="ECO:0007669"/>
    <property type="project" value="InterPro"/>
</dbReference>
<feature type="transmembrane region" description="Helical" evidence="6">
    <location>
        <begin position="309"/>
        <end position="329"/>
    </location>
</feature>
<keyword evidence="3 6" id="KW-0812">Transmembrane</keyword>
<sequence>MKPAESSFADRLLGRVRLSGLLSLAAPVVAILFAALITSIVLLATGAPPLDTLAIMGEYGVQPRSIVLTLNDATTFYLAAIAVAIGFRMNLFNIGVDGQYRLAALIAAAVGGAVVLPGPLHIVLVILVAMLVGAGWASIAALLKVKRGVSEVISTIMLNAVATALGSWLLNRERLAVEVSGSNNIGTEPIAESGRVPGLALIPGTESKVFGLIFLAIAVGIGYHVLLNRTRFGFDLRATGRSETAAVASGVSVKKMIVMAMLLSGAAAGLIGMPQLLGASYSYSLDFPTGLGFTGIAIALLGRNHPVGIAFGALLWAFLGTSAGILQLHDIAPEIVQIMQGTIVLSVIIAYELVHRYQIAAEQRRVSKELASGTPPQAEGASA</sequence>
<name>A0A161LGN7_9ACTN</name>
<dbReference type="GO" id="GO:0005886">
    <property type="term" value="C:plasma membrane"/>
    <property type="evidence" value="ECO:0007669"/>
    <property type="project" value="UniProtKB-SubCell"/>
</dbReference>
<evidence type="ECO:0000256" key="3">
    <source>
        <dbReference type="ARBA" id="ARBA00022692"/>
    </source>
</evidence>
<comment type="caution">
    <text evidence="7">The sequence shown here is derived from an EMBL/GenBank/DDBJ whole genome shotgun (WGS) entry which is preliminary data.</text>
</comment>
<feature type="transmembrane region" description="Helical" evidence="6">
    <location>
        <begin position="65"/>
        <end position="87"/>
    </location>
</feature>
<evidence type="ECO:0000256" key="1">
    <source>
        <dbReference type="ARBA" id="ARBA00004651"/>
    </source>
</evidence>
<keyword evidence="5 6" id="KW-0472">Membrane</keyword>
<reference evidence="8" key="2">
    <citation type="submission" date="2016-04" db="EMBL/GenBank/DDBJ databases">
        <title>Planomonospora sphaerica JCM9374 whole genome shotgun sequence.</title>
        <authorList>
            <person name="Suzuki T."/>
            <person name="Dohra H."/>
            <person name="Kodani S."/>
        </authorList>
    </citation>
    <scope>NUCLEOTIDE SEQUENCE [LARGE SCALE GENOMIC DNA]</scope>
    <source>
        <strain evidence="8">JCM 9374</strain>
    </source>
</reference>
<dbReference type="STRING" id="161355.PS9374_02214"/>
<reference evidence="7 8" key="1">
    <citation type="journal article" date="2016" name="Genome Announc.">
        <title>Draft Genome Sequence of Planomonospora sphaerica JCM9374, a Rare Actinomycete.</title>
        <authorList>
            <person name="Dohra H."/>
            <person name="Suzuki T."/>
            <person name="Inoue Y."/>
            <person name="Kodani S."/>
        </authorList>
    </citation>
    <scope>NUCLEOTIDE SEQUENCE [LARGE SCALE GENOMIC DNA]</scope>
    <source>
        <strain evidence="7 8">JCM 9374</strain>
    </source>
</reference>
<dbReference type="AlphaFoldDB" id="A0A161LGN7"/>
<keyword evidence="4 6" id="KW-1133">Transmembrane helix</keyword>
<keyword evidence="8" id="KW-1185">Reference proteome</keyword>
<feature type="transmembrane region" description="Helical" evidence="6">
    <location>
        <begin position="152"/>
        <end position="170"/>
    </location>
</feature>
<gene>
    <name evidence="7" type="ORF">PS9374_02214</name>
</gene>
<feature type="transmembrane region" description="Helical" evidence="6">
    <location>
        <begin position="209"/>
        <end position="227"/>
    </location>
</feature>
<proteinExistence type="predicted"/>
<evidence type="ECO:0000256" key="4">
    <source>
        <dbReference type="ARBA" id="ARBA00022989"/>
    </source>
</evidence>
<dbReference type="EMBL" id="BDCX01000004">
    <property type="protein sequence ID" value="GAT66564.1"/>
    <property type="molecule type" value="Genomic_DNA"/>
</dbReference>
<feature type="transmembrane region" description="Helical" evidence="6">
    <location>
        <begin position="283"/>
        <end position="302"/>
    </location>
</feature>
<dbReference type="InterPro" id="IPR001851">
    <property type="entry name" value="ABC_transp_permease"/>
</dbReference>
<evidence type="ECO:0000313" key="8">
    <source>
        <dbReference type="Proteomes" id="UP000077701"/>
    </source>
</evidence>
<feature type="transmembrane region" description="Helical" evidence="6">
    <location>
        <begin position="122"/>
        <end position="143"/>
    </location>
</feature>
<dbReference type="OrthoDB" id="45037at2"/>
<evidence type="ECO:0000256" key="5">
    <source>
        <dbReference type="ARBA" id="ARBA00023136"/>
    </source>
</evidence>
<evidence type="ECO:0000256" key="2">
    <source>
        <dbReference type="ARBA" id="ARBA00022475"/>
    </source>
</evidence>
<dbReference type="Pfam" id="PF02653">
    <property type="entry name" value="BPD_transp_2"/>
    <property type="match status" value="1"/>
</dbReference>
<protein>
    <submittedName>
        <fullName evidence="7">Sugar ABC transporter permease</fullName>
    </submittedName>
</protein>
<dbReference type="CDD" id="cd06580">
    <property type="entry name" value="TM_PBP1_transp_TpRbsC_like"/>
    <property type="match status" value="1"/>
</dbReference>
<evidence type="ECO:0000256" key="6">
    <source>
        <dbReference type="SAM" id="Phobius"/>
    </source>
</evidence>
<dbReference type="PANTHER" id="PTHR47089:SF1">
    <property type="entry name" value="GUANOSINE ABC TRANSPORTER PERMEASE PROTEIN NUPP"/>
    <property type="match status" value="1"/>
</dbReference>
<accession>A0A161LGN7</accession>
<dbReference type="Proteomes" id="UP000077701">
    <property type="component" value="Unassembled WGS sequence"/>
</dbReference>
<comment type="subcellular location">
    <subcellularLocation>
        <location evidence="1">Cell membrane</location>
        <topology evidence="1">Multi-pass membrane protein</topology>
    </subcellularLocation>
</comment>
<dbReference type="RefSeq" id="WP_068896670.1">
    <property type="nucleotide sequence ID" value="NZ_BDCX01000004.1"/>
</dbReference>
<feature type="transmembrane region" description="Helical" evidence="6">
    <location>
        <begin position="335"/>
        <end position="354"/>
    </location>
</feature>
<dbReference type="PANTHER" id="PTHR47089">
    <property type="entry name" value="ABC TRANSPORTER, PERMEASE PROTEIN"/>
    <property type="match status" value="1"/>
</dbReference>
<feature type="transmembrane region" description="Helical" evidence="6">
    <location>
        <begin position="21"/>
        <end position="45"/>
    </location>
</feature>
<feature type="transmembrane region" description="Helical" evidence="6">
    <location>
        <begin position="257"/>
        <end position="277"/>
    </location>
</feature>
<keyword evidence="2" id="KW-1003">Cell membrane</keyword>
<organism evidence="7 8">
    <name type="scientific">Planomonospora sphaerica</name>
    <dbReference type="NCBI Taxonomy" id="161355"/>
    <lineage>
        <taxon>Bacteria</taxon>
        <taxon>Bacillati</taxon>
        <taxon>Actinomycetota</taxon>
        <taxon>Actinomycetes</taxon>
        <taxon>Streptosporangiales</taxon>
        <taxon>Streptosporangiaceae</taxon>
        <taxon>Planomonospora</taxon>
    </lineage>
</organism>
<feature type="transmembrane region" description="Helical" evidence="6">
    <location>
        <begin position="99"/>
        <end position="116"/>
    </location>
</feature>
<evidence type="ECO:0000313" key="7">
    <source>
        <dbReference type="EMBL" id="GAT66564.1"/>
    </source>
</evidence>